<dbReference type="AlphaFoldDB" id="A0A2G3DS84"/>
<evidence type="ECO:0000313" key="2">
    <source>
        <dbReference type="EMBL" id="PHU33834.1"/>
    </source>
</evidence>
<dbReference type="EMBL" id="PDYF01000077">
    <property type="protein sequence ID" value="PHU33834.1"/>
    <property type="molecule type" value="Genomic_DNA"/>
</dbReference>
<evidence type="ECO:0000313" key="3">
    <source>
        <dbReference type="Proteomes" id="UP000225889"/>
    </source>
</evidence>
<keyword evidence="1" id="KW-0175">Coiled coil</keyword>
<organism evidence="2 3">
    <name type="scientific">Pseudobutyrivibrio ruminis</name>
    <dbReference type="NCBI Taxonomy" id="46206"/>
    <lineage>
        <taxon>Bacteria</taxon>
        <taxon>Bacillati</taxon>
        <taxon>Bacillota</taxon>
        <taxon>Clostridia</taxon>
        <taxon>Lachnospirales</taxon>
        <taxon>Lachnospiraceae</taxon>
        <taxon>Pseudobutyrivibrio</taxon>
    </lineage>
</organism>
<protein>
    <submittedName>
        <fullName evidence="2">Uncharacterized protein</fullName>
    </submittedName>
</protein>
<sequence>MADEIAQVVDLEYKGIYYLLKGTKAMIAAMVSGVKSLHEWNHQKWLNKPGSCSWQKIQEASEGMAPILEFPKEMFEPTINITNDPDVKGEGFISPFEYYCQKNNLRYCIMPDLNPNDDYVPVAVLAQDFGIHDEQIKSYMRKRVASEEAQDKSYDEKIADAKERLANAETQEEKDEIQKEIEALEQGKSQNSELLAESKEKMDRNNVLDFAEYLKQAEGTEFLDNPELAMLQAQTCGVVREFMPEDCMYPIRDSGLVPESKELYYSQKTGDDTLITVKRSFEVDDKGMVFSVYEVSDPVTGAKFEPVSDRGLTMEAWNEKLPEILKNAGMMKDQPMTVMRSEENLHDYILGFDTNFTSAQEGGHEISGEAQIMIDQARNDAAQREAYARSFYSTVTVPSESIMPSENRILSLELDDGLVEGVSLVGIDSDSAKISIRSDEKYSFIGSDGKEKTLTVKRKLWRYVSF</sequence>
<evidence type="ECO:0000256" key="1">
    <source>
        <dbReference type="SAM" id="Coils"/>
    </source>
</evidence>
<feature type="coiled-coil region" evidence="1">
    <location>
        <begin position="151"/>
        <end position="187"/>
    </location>
</feature>
<gene>
    <name evidence="2" type="ORF">CSX01_13240</name>
</gene>
<dbReference type="Proteomes" id="UP000225889">
    <property type="component" value="Unassembled WGS sequence"/>
</dbReference>
<proteinExistence type="predicted"/>
<dbReference type="RefSeq" id="WP_099392726.1">
    <property type="nucleotide sequence ID" value="NZ_PDYF01000077.1"/>
</dbReference>
<reference evidence="2 3" key="1">
    <citation type="submission" date="2017-10" db="EMBL/GenBank/DDBJ databases">
        <title>Resolving the taxonomy of Roseburia spp., Eubacterium rectale and Agathobacter spp. through phylogenomic analysis.</title>
        <authorList>
            <person name="Sheridan P.O."/>
            <person name="Walker A.W."/>
            <person name="Duncan S.H."/>
            <person name="Scott K.P."/>
            <person name="Toole P.W.O."/>
            <person name="Luis P."/>
            <person name="Flint H.J."/>
        </authorList>
    </citation>
    <scope>NUCLEOTIDE SEQUENCE [LARGE SCALE GENOMIC DNA]</scope>
    <source>
        <strain evidence="2 3">JK626</strain>
    </source>
</reference>
<name>A0A2G3DS84_9FIRM</name>
<accession>A0A2G3DS84</accession>
<comment type="caution">
    <text evidence="2">The sequence shown here is derived from an EMBL/GenBank/DDBJ whole genome shotgun (WGS) entry which is preliminary data.</text>
</comment>
<reference evidence="2 3" key="2">
    <citation type="submission" date="2017-10" db="EMBL/GenBank/DDBJ databases">
        <authorList>
            <person name="Banno H."/>
            <person name="Chua N.-H."/>
        </authorList>
    </citation>
    <scope>NUCLEOTIDE SEQUENCE [LARGE SCALE GENOMIC DNA]</scope>
    <source>
        <strain evidence="2 3">JK626</strain>
    </source>
</reference>